<evidence type="ECO:0000256" key="1">
    <source>
        <dbReference type="ARBA" id="ARBA00004167"/>
    </source>
</evidence>
<dbReference type="InterPro" id="IPR000742">
    <property type="entry name" value="EGF"/>
</dbReference>
<dbReference type="Ensembl" id="ENSUPAT00010014679.1">
    <property type="protein sequence ID" value="ENSUPAP00010012795.1"/>
    <property type="gene ID" value="ENSUPAG00010010345.1"/>
</dbReference>
<comment type="caution">
    <text evidence="8">Lacks conserved residue(s) required for the propagation of feature annotation.</text>
</comment>
<dbReference type="SMART" id="SM00050">
    <property type="entry name" value="DISIN"/>
    <property type="match status" value="1"/>
</dbReference>
<feature type="disulfide bond" evidence="8">
    <location>
        <begin position="640"/>
        <end position="649"/>
    </location>
</feature>
<comment type="subunit">
    <text evidence="7">Interacts with TEX101.</text>
</comment>
<feature type="domain" description="EGF-like" evidence="11">
    <location>
        <begin position="616"/>
        <end position="650"/>
    </location>
</feature>
<dbReference type="GO" id="GO:0007339">
    <property type="term" value="P:binding of sperm to zona pellucida"/>
    <property type="evidence" value="ECO:0007669"/>
    <property type="project" value="TreeGrafter"/>
</dbReference>
<keyword evidence="5 10" id="KW-0472">Membrane</keyword>
<evidence type="ECO:0000259" key="12">
    <source>
        <dbReference type="PROSITE" id="PS50214"/>
    </source>
</evidence>
<dbReference type="PANTHER" id="PTHR11905">
    <property type="entry name" value="ADAM A DISINTEGRIN AND METALLOPROTEASE DOMAIN"/>
    <property type="match status" value="1"/>
</dbReference>
<feature type="disulfide bond" evidence="9">
    <location>
        <begin position="325"/>
        <end position="330"/>
    </location>
</feature>
<dbReference type="InterPro" id="IPR036436">
    <property type="entry name" value="Disintegrin_dom_sf"/>
</dbReference>
<evidence type="ECO:0000256" key="4">
    <source>
        <dbReference type="ARBA" id="ARBA00022989"/>
    </source>
</evidence>
<reference evidence="14" key="1">
    <citation type="submission" date="2025-08" db="UniProtKB">
        <authorList>
            <consortium name="Ensembl"/>
        </authorList>
    </citation>
    <scope>IDENTIFICATION</scope>
</reference>
<dbReference type="PROSITE" id="PS50026">
    <property type="entry name" value="EGF_3"/>
    <property type="match status" value="1"/>
</dbReference>
<evidence type="ECO:0000256" key="3">
    <source>
        <dbReference type="ARBA" id="ARBA00022692"/>
    </source>
</evidence>
<dbReference type="PROSITE" id="PS01186">
    <property type="entry name" value="EGF_2"/>
    <property type="match status" value="1"/>
</dbReference>
<keyword evidence="2 8" id="KW-0245">EGF-like domain</keyword>
<keyword evidence="4 10" id="KW-1133">Transmembrane helix</keyword>
<accession>A0A8D2HFX5</accession>
<evidence type="ECO:0000259" key="13">
    <source>
        <dbReference type="PROSITE" id="PS50215"/>
    </source>
</evidence>
<evidence type="ECO:0000313" key="14">
    <source>
        <dbReference type="Ensembl" id="ENSUPAP00010012795.1"/>
    </source>
</evidence>
<dbReference type="GeneTree" id="ENSGT00940000162784"/>
<organism evidence="14 15">
    <name type="scientific">Urocitellus parryii</name>
    <name type="common">Arctic ground squirrel</name>
    <name type="synonym">Spermophilus parryii</name>
    <dbReference type="NCBI Taxonomy" id="9999"/>
    <lineage>
        <taxon>Eukaryota</taxon>
        <taxon>Metazoa</taxon>
        <taxon>Chordata</taxon>
        <taxon>Craniata</taxon>
        <taxon>Vertebrata</taxon>
        <taxon>Euteleostomi</taxon>
        <taxon>Mammalia</taxon>
        <taxon>Eutheria</taxon>
        <taxon>Euarchontoglires</taxon>
        <taxon>Glires</taxon>
        <taxon>Rodentia</taxon>
        <taxon>Sciuromorpha</taxon>
        <taxon>Sciuridae</taxon>
        <taxon>Xerinae</taxon>
        <taxon>Marmotini</taxon>
        <taxon>Urocitellus</taxon>
    </lineage>
</organism>
<evidence type="ECO:0000256" key="2">
    <source>
        <dbReference type="ARBA" id="ARBA00022536"/>
    </source>
</evidence>
<dbReference type="Gene3D" id="3.40.390.10">
    <property type="entry name" value="Collagenase (Catalytic Domain)"/>
    <property type="match status" value="1"/>
</dbReference>
<evidence type="ECO:0000256" key="5">
    <source>
        <dbReference type="ARBA" id="ARBA00023136"/>
    </source>
</evidence>
<evidence type="ECO:0000259" key="11">
    <source>
        <dbReference type="PROSITE" id="PS50026"/>
    </source>
</evidence>
<evidence type="ECO:0000256" key="7">
    <source>
        <dbReference type="ARBA" id="ARBA00038664"/>
    </source>
</evidence>
<dbReference type="GO" id="GO:0007155">
    <property type="term" value="P:cell adhesion"/>
    <property type="evidence" value="ECO:0007669"/>
    <property type="project" value="TreeGrafter"/>
</dbReference>
<dbReference type="SUPFAM" id="SSF55486">
    <property type="entry name" value="Metalloproteases ('zincins'), catalytic domain"/>
    <property type="match status" value="1"/>
</dbReference>
<dbReference type="Pfam" id="PF01421">
    <property type="entry name" value="Reprolysin"/>
    <property type="match status" value="1"/>
</dbReference>
<feature type="domain" description="Disintegrin" evidence="12">
    <location>
        <begin position="380"/>
        <end position="468"/>
    </location>
</feature>
<dbReference type="SUPFAM" id="SSF57552">
    <property type="entry name" value="Blood coagulation inhibitor (disintegrin)"/>
    <property type="match status" value="1"/>
</dbReference>
<dbReference type="PROSITE" id="PS50215">
    <property type="entry name" value="ADAM_MEPRO"/>
    <property type="match status" value="1"/>
</dbReference>
<dbReference type="PANTHER" id="PTHR11905:SF28">
    <property type="entry name" value="DISINTEGRIN AND METALLOPROTEINASE DOMAIN-CONTAINING PROTEIN 5"/>
    <property type="match status" value="1"/>
</dbReference>
<dbReference type="GO" id="GO:0005886">
    <property type="term" value="C:plasma membrane"/>
    <property type="evidence" value="ECO:0007669"/>
    <property type="project" value="TreeGrafter"/>
</dbReference>
<dbReference type="InterPro" id="IPR001762">
    <property type="entry name" value="Disintegrin_dom"/>
</dbReference>
<reference evidence="14" key="2">
    <citation type="submission" date="2025-09" db="UniProtKB">
        <authorList>
            <consortium name="Ensembl"/>
        </authorList>
    </citation>
    <scope>IDENTIFICATION</scope>
</reference>
<dbReference type="PROSITE" id="PS50214">
    <property type="entry name" value="DISINTEGRIN_2"/>
    <property type="match status" value="1"/>
</dbReference>
<dbReference type="Proteomes" id="UP000694417">
    <property type="component" value="Unplaced"/>
</dbReference>
<dbReference type="CDD" id="cd04269">
    <property type="entry name" value="ZnMc_adamalysin_II_like"/>
    <property type="match status" value="1"/>
</dbReference>
<proteinExistence type="predicted"/>
<evidence type="ECO:0000256" key="8">
    <source>
        <dbReference type="PROSITE-ProRule" id="PRU00076"/>
    </source>
</evidence>
<protein>
    <submittedName>
        <fullName evidence="14">Uncharacterized protein</fullName>
    </submittedName>
</protein>
<dbReference type="AlphaFoldDB" id="A0A8D2HFX5"/>
<comment type="subcellular location">
    <subcellularLocation>
        <location evidence="1">Membrane</location>
        <topology evidence="1">Single-pass membrane protein</topology>
    </subcellularLocation>
</comment>
<dbReference type="InterPro" id="IPR034027">
    <property type="entry name" value="Reprolysin_adamalysin"/>
</dbReference>
<evidence type="ECO:0000256" key="6">
    <source>
        <dbReference type="ARBA" id="ARBA00023157"/>
    </source>
</evidence>
<dbReference type="InterPro" id="IPR024079">
    <property type="entry name" value="MetalloPept_cat_dom_sf"/>
</dbReference>
<sequence length="745" mass="83727">MGHNESSFKREIHRLEIIPQKKKRKNQQINELTLHLKALEKEEQNNSKCSRRQEIIKIRANIGQRAKGDLFLFLPRSFLSPSSLIYSYDKNGTEHSEPLLAQMNCNYNGYVAGFINSLVTLNTCSGLRLGIMQFKDVSYGIEPIDALSGFIHMIYEEKSNQINIPHSGKRVIYAESDESPHEGKKFDYMGSDVKTVTQKVIHVIGLVNTMLAQLKLTIILSSIEIWSYKNKISTVGAPENVLFRFLNWKHDNFKFHNNISYLFAFVKHSASVGITFPGKVCENNFDAGIALYSEGLSWESFAVTIVQLLGVTIGLDYDNSAHCYCSGETCTMTPKAVYAAGIKDFSTCSVDTFKYLTSKRGLSCLEKNPFDMPVRVEAQRKICGNGIIEGTEECDCGTSKNCTHKDCCDPSSCKLKPSAVCGSGECCTVQCKVSANILCRKSFDSFCDFKEFCDGKNAYCVDNTFSRNGQECDSGRGYCFDGICRSFDKQCQNLIGSDSRGGSFGCFEEINSRIDRFGNCGPDVCRFPHTLCGKLVCTWPHKELISRANFSVIYSHVRDQICVSTYPAGRKPAHDTLTTYKTADDRDETFVEDGTMCGPDMYCERMQCKEVRFIIDDSVCNATRNCDNHGVCNNFNHCHCEEGYTPPDCAKKAGGFGSVDDGHEIKMAGKSADRGPGSSQKQYFQVSMYVSVPLLIITIALLINQDKIRKQCFREESEVDRYVLVYIYSYNSKQIEKIVFVFYQK</sequence>
<dbReference type="GO" id="GO:0004222">
    <property type="term" value="F:metalloendopeptidase activity"/>
    <property type="evidence" value="ECO:0007669"/>
    <property type="project" value="InterPro"/>
</dbReference>
<evidence type="ECO:0000256" key="10">
    <source>
        <dbReference type="SAM" id="Phobius"/>
    </source>
</evidence>
<feature type="domain" description="Peptidase M12B" evidence="13">
    <location>
        <begin position="186"/>
        <end position="369"/>
    </location>
</feature>
<keyword evidence="3 10" id="KW-0812">Transmembrane</keyword>
<evidence type="ECO:0000313" key="15">
    <source>
        <dbReference type="Proteomes" id="UP000694417"/>
    </source>
</evidence>
<dbReference type="Gene3D" id="4.10.70.10">
    <property type="entry name" value="Disintegrin domain"/>
    <property type="match status" value="1"/>
</dbReference>
<dbReference type="InterPro" id="IPR001590">
    <property type="entry name" value="Peptidase_M12B"/>
</dbReference>
<keyword evidence="6 8" id="KW-1015">Disulfide bond</keyword>
<evidence type="ECO:0000256" key="9">
    <source>
        <dbReference type="PROSITE-ProRule" id="PRU00276"/>
    </source>
</evidence>
<dbReference type="Pfam" id="PF08516">
    <property type="entry name" value="ADAM_CR"/>
    <property type="match status" value="1"/>
</dbReference>
<keyword evidence="15" id="KW-1185">Reference proteome</keyword>
<dbReference type="InterPro" id="IPR006586">
    <property type="entry name" value="ADAM_Cys-rich"/>
</dbReference>
<feature type="transmembrane region" description="Helical" evidence="10">
    <location>
        <begin position="686"/>
        <end position="704"/>
    </location>
</feature>
<dbReference type="Pfam" id="PF00200">
    <property type="entry name" value="Disintegrin"/>
    <property type="match status" value="1"/>
</dbReference>
<name>A0A8D2HFX5_UROPR</name>
<dbReference type="GO" id="GO:0006508">
    <property type="term" value="P:proteolysis"/>
    <property type="evidence" value="ECO:0007669"/>
    <property type="project" value="InterPro"/>
</dbReference>
<dbReference type="SMART" id="SM00608">
    <property type="entry name" value="ACR"/>
    <property type="match status" value="1"/>
</dbReference>
<dbReference type="GO" id="GO:0008584">
    <property type="term" value="P:male gonad development"/>
    <property type="evidence" value="ECO:0007669"/>
    <property type="project" value="TreeGrafter"/>
</dbReference>